<evidence type="ECO:0000313" key="3">
    <source>
        <dbReference type="EMBL" id="GAA4976444.1"/>
    </source>
</evidence>
<dbReference type="RefSeq" id="WP_345170195.1">
    <property type="nucleotide sequence ID" value="NZ_BAABJK010000011.1"/>
</dbReference>
<dbReference type="PANTHER" id="PTHR46401">
    <property type="entry name" value="GLYCOSYLTRANSFERASE WBBK-RELATED"/>
    <property type="match status" value="1"/>
</dbReference>
<evidence type="ECO:0000259" key="2">
    <source>
        <dbReference type="Pfam" id="PF00534"/>
    </source>
</evidence>
<reference evidence="4" key="1">
    <citation type="journal article" date="2019" name="Int. J. Syst. Evol. Microbiol.">
        <title>The Global Catalogue of Microorganisms (GCM) 10K type strain sequencing project: providing services to taxonomists for standard genome sequencing and annotation.</title>
        <authorList>
            <consortium name="The Broad Institute Genomics Platform"/>
            <consortium name="The Broad Institute Genome Sequencing Center for Infectious Disease"/>
            <person name="Wu L."/>
            <person name="Ma J."/>
        </authorList>
    </citation>
    <scope>NUCLEOTIDE SEQUENCE [LARGE SCALE GENOMIC DNA]</scope>
    <source>
        <strain evidence="4">JCM 18287</strain>
    </source>
</reference>
<dbReference type="PANTHER" id="PTHR46401:SF2">
    <property type="entry name" value="GLYCOSYLTRANSFERASE WBBK-RELATED"/>
    <property type="match status" value="1"/>
</dbReference>
<proteinExistence type="predicted"/>
<dbReference type="InterPro" id="IPR001296">
    <property type="entry name" value="Glyco_trans_1"/>
</dbReference>
<evidence type="ECO:0000256" key="1">
    <source>
        <dbReference type="ARBA" id="ARBA00022679"/>
    </source>
</evidence>
<sequence length="384" mass="43534">MQIILIGNYKLDKQESMERFTLMLSDGFENSGINTKIWRPTVFFGLKRLNPYKGLGKYLGYIDKWIVFPMILKFRIIGNSKKVSPTFYHICDHSNAPYLKHLPKQNSGITCHDVLAIRGAFGFKDAYCPATKMGKILQKWILKNLSKANKMACVSEHTLFQLKELSNSEFEHTKDWRVVHNAFNAPFSPMPSTTYTKLLKPYGIQSNNEFVLHVGSSLPRKNRKLLIDMLKELENTWDGYVCFAGEILEQELLDYAKDLGLSDRVISIKRPEHDTLVGLFSACKAFVFPSLSEGFGWPVIEAQACGAPVIASNLKPMPEVSGGAAIHADPLNPKLFADAFIKLKNHTFRNELVKSGFENIGRFSNQRMIQGYLDLFGLNKKIKL</sequence>
<keyword evidence="4" id="KW-1185">Reference proteome</keyword>
<name>A0ABP9HQN7_9FLAO</name>
<dbReference type="SUPFAM" id="SSF53756">
    <property type="entry name" value="UDP-Glycosyltransferase/glycogen phosphorylase"/>
    <property type="match status" value="1"/>
</dbReference>
<dbReference type="CDD" id="cd03809">
    <property type="entry name" value="GT4_MtfB-like"/>
    <property type="match status" value="1"/>
</dbReference>
<feature type="domain" description="Glycosyl transferase family 1" evidence="2">
    <location>
        <begin position="200"/>
        <end position="346"/>
    </location>
</feature>
<organism evidence="3 4">
    <name type="scientific">Algibacter aquimarinus</name>
    <dbReference type="NCBI Taxonomy" id="1136748"/>
    <lineage>
        <taxon>Bacteria</taxon>
        <taxon>Pseudomonadati</taxon>
        <taxon>Bacteroidota</taxon>
        <taxon>Flavobacteriia</taxon>
        <taxon>Flavobacteriales</taxon>
        <taxon>Flavobacteriaceae</taxon>
        <taxon>Algibacter</taxon>
    </lineage>
</organism>
<dbReference type="Pfam" id="PF00534">
    <property type="entry name" value="Glycos_transf_1"/>
    <property type="match status" value="1"/>
</dbReference>
<keyword evidence="1" id="KW-0808">Transferase</keyword>
<protein>
    <submittedName>
        <fullName evidence="3">Glycosyltransferase family 1 protein</fullName>
    </submittedName>
</protein>
<gene>
    <name evidence="3" type="ORF">GCM10023315_29060</name>
</gene>
<comment type="caution">
    <text evidence="3">The sequence shown here is derived from an EMBL/GenBank/DDBJ whole genome shotgun (WGS) entry which is preliminary data.</text>
</comment>
<accession>A0ABP9HQN7</accession>
<evidence type="ECO:0000313" key="4">
    <source>
        <dbReference type="Proteomes" id="UP001501692"/>
    </source>
</evidence>
<dbReference type="Gene3D" id="3.40.50.2000">
    <property type="entry name" value="Glycogen Phosphorylase B"/>
    <property type="match status" value="2"/>
</dbReference>
<dbReference type="EMBL" id="BAABJK010000011">
    <property type="protein sequence ID" value="GAA4976444.1"/>
    <property type="molecule type" value="Genomic_DNA"/>
</dbReference>
<dbReference type="Proteomes" id="UP001501692">
    <property type="component" value="Unassembled WGS sequence"/>
</dbReference>